<gene>
    <name evidence="1" type="ORF">AN936_18505</name>
</gene>
<evidence type="ECO:0000313" key="1">
    <source>
        <dbReference type="EMBL" id="ALH82269.1"/>
    </source>
</evidence>
<dbReference type="AlphaFoldDB" id="A0A0N9UZ42"/>
<reference evidence="1 2" key="1">
    <citation type="journal article" date="2015" name="Genome Announc.">
        <title>Complete Genome Sequence of Polypropylene Glycol- and Polyethylene Glycol-Degrading Sphingopyxis macrogoltabida Strain EY-1.</title>
        <authorList>
            <person name="Ohtsubo Y."/>
            <person name="Nagata Y."/>
            <person name="Numata M."/>
            <person name="Tsuchikane K."/>
            <person name="Hosoyama A."/>
            <person name="Yamazoe A."/>
            <person name="Tsuda M."/>
            <person name="Fujita N."/>
            <person name="Kawai F."/>
        </authorList>
    </citation>
    <scope>NUCLEOTIDE SEQUENCE [LARGE SCALE GENOMIC DNA]</scope>
    <source>
        <strain evidence="1 2">EY-1</strain>
    </source>
</reference>
<evidence type="ECO:0000313" key="2">
    <source>
        <dbReference type="Proteomes" id="UP000058074"/>
    </source>
</evidence>
<organism evidence="1 2">
    <name type="scientific">Sphingopyxis macrogoltabida</name>
    <name type="common">Sphingomonas macrogoltabidus</name>
    <dbReference type="NCBI Taxonomy" id="33050"/>
    <lineage>
        <taxon>Bacteria</taxon>
        <taxon>Pseudomonadati</taxon>
        <taxon>Pseudomonadota</taxon>
        <taxon>Alphaproteobacteria</taxon>
        <taxon>Sphingomonadales</taxon>
        <taxon>Sphingomonadaceae</taxon>
        <taxon>Sphingopyxis</taxon>
    </lineage>
</organism>
<dbReference type="EMBL" id="CP012700">
    <property type="protein sequence ID" value="ALH82269.1"/>
    <property type="molecule type" value="Genomic_DNA"/>
</dbReference>
<sequence length="44" mass="4827">MNKSENSIVDLGDARVETRGTGELGPLDIQTFQRTYNAGIQTDD</sequence>
<dbReference type="KEGG" id="smag:AN936_18505"/>
<protein>
    <recommendedName>
        <fullName evidence="3">Benenodin family lasso peptide</fullName>
    </recommendedName>
</protein>
<dbReference type="Proteomes" id="UP000058074">
    <property type="component" value="Chromosome"/>
</dbReference>
<name>A0A0N9UZ42_SPHMC</name>
<dbReference type="PATRIC" id="fig|33050.5.peg.3840"/>
<accession>A0A0N9UZ42</accession>
<proteinExistence type="predicted"/>
<dbReference type="RefSeq" id="WP_257719788.1">
    <property type="nucleotide sequence ID" value="NZ_CP012700.1"/>
</dbReference>
<evidence type="ECO:0008006" key="3">
    <source>
        <dbReference type="Google" id="ProtNLM"/>
    </source>
</evidence>